<feature type="chain" id="PRO_5011572150" description="TonB family C-terminal domain-containing protein" evidence="1">
    <location>
        <begin position="26"/>
        <end position="129"/>
    </location>
</feature>
<evidence type="ECO:0000313" key="3">
    <source>
        <dbReference type="Proteomes" id="UP000199400"/>
    </source>
</evidence>
<dbReference type="OrthoDB" id="5377858at2"/>
<sequence length="129" mass="13710">MRKNISEILLGLSAALCVACFGAQAAQGSLDDDLIRRVVRAHGPEIEACYAAALERDAQANGVVLVAFTIGTAGEVTATKVESSDIGDQTLHACMREAVGGWLFPRPEGGSVEVDYPFVLVPQLLERRP</sequence>
<dbReference type="Proteomes" id="UP000199400">
    <property type="component" value="Unassembled WGS sequence"/>
</dbReference>
<dbReference type="RefSeq" id="WP_096330939.1">
    <property type="nucleotide sequence ID" value="NZ_FOMX01000025.1"/>
</dbReference>
<reference evidence="3" key="1">
    <citation type="submission" date="2016-10" db="EMBL/GenBank/DDBJ databases">
        <authorList>
            <person name="Varghese N."/>
            <person name="Submissions S."/>
        </authorList>
    </citation>
    <scope>NUCLEOTIDE SEQUENCE [LARGE SCALE GENOMIC DNA]</scope>
    <source>
        <strain evidence="3">ATCC 25963</strain>
    </source>
</reference>
<keyword evidence="3" id="KW-1185">Reference proteome</keyword>
<evidence type="ECO:0000313" key="2">
    <source>
        <dbReference type="EMBL" id="SFF00975.1"/>
    </source>
</evidence>
<evidence type="ECO:0008006" key="4">
    <source>
        <dbReference type="Google" id="ProtNLM"/>
    </source>
</evidence>
<dbReference type="Gene3D" id="3.30.1150.10">
    <property type="match status" value="1"/>
</dbReference>
<protein>
    <recommendedName>
        <fullName evidence="4">TonB family C-terminal domain-containing protein</fullName>
    </recommendedName>
</protein>
<organism evidence="2 3">
    <name type="scientific">Nannocystis exedens</name>
    <dbReference type="NCBI Taxonomy" id="54"/>
    <lineage>
        <taxon>Bacteria</taxon>
        <taxon>Pseudomonadati</taxon>
        <taxon>Myxococcota</taxon>
        <taxon>Polyangia</taxon>
        <taxon>Nannocystales</taxon>
        <taxon>Nannocystaceae</taxon>
        <taxon>Nannocystis</taxon>
    </lineage>
</organism>
<proteinExistence type="predicted"/>
<accession>A0A1I2F743</accession>
<evidence type="ECO:0000256" key="1">
    <source>
        <dbReference type="SAM" id="SignalP"/>
    </source>
</evidence>
<feature type="signal peptide" evidence="1">
    <location>
        <begin position="1"/>
        <end position="25"/>
    </location>
</feature>
<gene>
    <name evidence="2" type="ORF">SAMN02745121_06490</name>
</gene>
<name>A0A1I2F743_9BACT</name>
<dbReference type="InterPro" id="IPR049806">
    <property type="entry name" value="MasK-like_C"/>
</dbReference>
<keyword evidence="1" id="KW-0732">Signal</keyword>
<dbReference type="AlphaFoldDB" id="A0A1I2F743"/>
<dbReference type="EMBL" id="FOMX01000025">
    <property type="protein sequence ID" value="SFF00975.1"/>
    <property type="molecule type" value="Genomic_DNA"/>
</dbReference>
<dbReference type="NCBIfam" id="NF033768">
    <property type="entry name" value="myxo_SS_tail"/>
    <property type="match status" value="1"/>
</dbReference>